<gene>
    <name evidence="2" type="ORF">DI603_06845</name>
</gene>
<dbReference type="InterPro" id="IPR011990">
    <property type="entry name" value="TPR-like_helical_dom_sf"/>
</dbReference>
<evidence type="ECO:0000313" key="2">
    <source>
        <dbReference type="EMBL" id="PZP33803.1"/>
    </source>
</evidence>
<feature type="repeat" description="TPR" evidence="1">
    <location>
        <begin position="40"/>
        <end position="73"/>
    </location>
</feature>
<comment type="caution">
    <text evidence="2">The sequence shown here is derived from an EMBL/GenBank/DDBJ whole genome shotgun (WGS) entry which is preliminary data.</text>
</comment>
<name>A0A2W5DSP8_9BURK</name>
<accession>A0A2W5DSP8</accession>
<proteinExistence type="predicted"/>
<organism evidence="2 3">
    <name type="scientific">Roseateles depolymerans</name>
    <dbReference type="NCBI Taxonomy" id="76731"/>
    <lineage>
        <taxon>Bacteria</taxon>
        <taxon>Pseudomonadati</taxon>
        <taxon>Pseudomonadota</taxon>
        <taxon>Betaproteobacteria</taxon>
        <taxon>Burkholderiales</taxon>
        <taxon>Sphaerotilaceae</taxon>
        <taxon>Roseateles</taxon>
    </lineage>
</organism>
<dbReference type="Proteomes" id="UP000249633">
    <property type="component" value="Unassembled WGS sequence"/>
</dbReference>
<evidence type="ECO:0000256" key="1">
    <source>
        <dbReference type="PROSITE-ProRule" id="PRU00339"/>
    </source>
</evidence>
<dbReference type="PROSITE" id="PS50005">
    <property type="entry name" value="TPR"/>
    <property type="match status" value="1"/>
</dbReference>
<dbReference type="SUPFAM" id="SSF48452">
    <property type="entry name" value="TPR-like"/>
    <property type="match status" value="1"/>
</dbReference>
<dbReference type="Gene3D" id="1.25.40.10">
    <property type="entry name" value="Tetratricopeptide repeat domain"/>
    <property type="match status" value="1"/>
</dbReference>
<keyword evidence="1" id="KW-0802">TPR repeat</keyword>
<protein>
    <submittedName>
        <fullName evidence="2">Uncharacterized protein</fullName>
    </submittedName>
</protein>
<reference evidence="2 3" key="1">
    <citation type="submission" date="2017-08" db="EMBL/GenBank/DDBJ databases">
        <title>Infants hospitalized years apart are colonized by the same room-sourced microbial strains.</title>
        <authorList>
            <person name="Brooks B."/>
            <person name="Olm M.R."/>
            <person name="Firek B.A."/>
            <person name="Baker R."/>
            <person name="Thomas B.C."/>
            <person name="Morowitz M.J."/>
            <person name="Banfield J.F."/>
        </authorList>
    </citation>
    <scope>NUCLEOTIDE SEQUENCE [LARGE SCALE GENOMIC DNA]</scope>
    <source>
        <strain evidence="2">S2_012_000_R2_81</strain>
    </source>
</reference>
<evidence type="ECO:0000313" key="3">
    <source>
        <dbReference type="Proteomes" id="UP000249633"/>
    </source>
</evidence>
<sequence>MSEDEGERADRLFDAAREAGDDDEALALYAQFLALRPDHAAAHYNVGLIHKYRGDWLASREANRRAVELDPTDEASNWNLAIAATALNDWHTAREVWHRLGYGIAPGDQPIAADFGRALTRLNPDGDPEVVWGRRVDPVRLRIENVPLPSSGYRFGDVVLHDGAATGQRISEGREYAVFNAFGLHQPSALSTFELELEAADADAVERLRAAAEAAGQEVEDWTAAVRYLCKACSEGLPHEHHDGDGGVDAGWVARRRLGVAMSDASALAPVLQAWEGPGRRVLALRLALSPPVH</sequence>
<dbReference type="AlphaFoldDB" id="A0A2W5DSP8"/>
<dbReference type="EMBL" id="QFOD01000005">
    <property type="protein sequence ID" value="PZP33803.1"/>
    <property type="molecule type" value="Genomic_DNA"/>
</dbReference>
<dbReference type="InterPro" id="IPR019734">
    <property type="entry name" value="TPR_rpt"/>
</dbReference>